<dbReference type="AlphaFoldDB" id="A0A0N5A7K6"/>
<evidence type="ECO:0000313" key="2">
    <source>
        <dbReference type="WBParaSite" id="SMUV_0000001001-mRNA-1"/>
    </source>
</evidence>
<dbReference type="Proteomes" id="UP000046393">
    <property type="component" value="Unplaced"/>
</dbReference>
<name>A0A0N5A7K6_9BILA</name>
<dbReference type="WBParaSite" id="SMUV_0000001001-mRNA-1">
    <property type="protein sequence ID" value="SMUV_0000001001-mRNA-1"/>
    <property type="gene ID" value="SMUV_0000001001"/>
</dbReference>
<sequence>MFPEIRIISGCKFCDVEMRDGLRVAPLRVRRQSQGSMLIQRQLASLFVKCRPWNRIVMHCRCASDSERLRSSY</sequence>
<organism evidence="1 2">
    <name type="scientific">Syphacia muris</name>
    <dbReference type="NCBI Taxonomy" id="451379"/>
    <lineage>
        <taxon>Eukaryota</taxon>
        <taxon>Metazoa</taxon>
        <taxon>Ecdysozoa</taxon>
        <taxon>Nematoda</taxon>
        <taxon>Chromadorea</taxon>
        <taxon>Rhabditida</taxon>
        <taxon>Spirurina</taxon>
        <taxon>Oxyuridomorpha</taxon>
        <taxon>Oxyuroidea</taxon>
        <taxon>Oxyuridae</taxon>
        <taxon>Syphacia</taxon>
    </lineage>
</organism>
<protein>
    <submittedName>
        <fullName evidence="2">Uncharacterized protein</fullName>
    </submittedName>
</protein>
<proteinExistence type="predicted"/>
<keyword evidence="1" id="KW-1185">Reference proteome</keyword>
<evidence type="ECO:0000313" key="1">
    <source>
        <dbReference type="Proteomes" id="UP000046393"/>
    </source>
</evidence>
<reference evidence="2" key="1">
    <citation type="submission" date="2017-02" db="UniProtKB">
        <authorList>
            <consortium name="WormBaseParasite"/>
        </authorList>
    </citation>
    <scope>IDENTIFICATION</scope>
</reference>
<accession>A0A0N5A7K6</accession>